<dbReference type="EMBL" id="KI696152">
    <property type="protein sequence ID" value="ETM33015.1"/>
    <property type="molecule type" value="Genomic_DNA"/>
</dbReference>
<evidence type="ECO:0000256" key="1">
    <source>
        <dbReference type="SAM" id="MobiDB-lite"/>
    </source>
</evidence>
<proteinExistence type="predicted"/>
<name>W2M9L5_PHYNI</name>
<dbReference type="AlphaFoldDB" id="W2M9L5"/>
<organism evidence="2">
    <name type="scientific">Phytophthora nicotianae</name>
    <name type="common">Potato buckeye rot agent</name>
    <name type="synonym">Phytophthora parasitica</name>
    <dbReference type="NCBI Taxonomy" id="4792"/>
    <lineage>
        <taxon>Eukaryota</taxon>
        <taxon>Sar</taxon>
        <taxon>Stramenopiles</taxon>
        <taxon>Oomycota</taxon>
        <taxon>Peronosporomycetes</taxon>
        <taxon>Peronosporales</taxon>
        <taxon>Peronosporaceae</taxon>
        <taxon>Phytophthora</taxon>
    </lineage>
</organism>
<feature type="compositionally biased region" description="Acidic residues" evidence="1">
    <location>
        <begin position="69"/>
        <end position="81"/>
    </location>
</feature>
<accession>W2M9L5</accession>
<feature type="non-terminal residue" evidence="2">
    <location>
        <position position="142"/>
    </location>
</feature>
<evidence type="ECO:0000313" key="2">
    <source>
        <dbReference type="EMBL" id="ETM33015.1"/>
    </source>
</evidence>
<sequence>TRVTAALDGKNLLNFVTKVDYTGESETELSDDDDLDPALFDANLEVKKTLDAIGAPKGNSPADSSSSDTSEDGSADDDGDVDMGQGLPPPIQSFTAQKRDELKRAEKLKAKSQKLSSTKVRHLEDKDKAFIIKTIDDQHVLM</sequence>
<feature type="non-terminal residue" evidence="2">
    <location>
        <position position="1"/>
    </location>
</feature>
<reference evidence="2" key="1">
    <citation type="submission" date="2013-11" db="EMBL/GenBank/DDBJ databases">
        <title>The Genome Sequence of Phytophthora parasitica IAC_01/95.</title>
        <authorList>
            <consortium name="The Broad Institute Genomics Platform"/>
            <person name="Russ C."/>
            <person name="Tyler B."/>
            <person name="Panabieres F."/>
            <person name="Shan W."/>
            <person name="Tripathy S."/>
            <person name="Grunwald N."/>
            <person name="Machado M."/>
            <person name="Johnson C.S."/>
            <person name="Arredondo F."/>
            <person name="Hong C."/>
            <person name="Coffey M."/>
            <person name="Young S.K."/>
            <person name="Zeng Q."/>
            <person name="Gargeya S."/>
            <person name="Fitzgerald M."/>
            <person name="Abouelleil A."/>
            <person name="Alvarado L."/>
            <person name="Chapman S.B."/>
            <person name="Gainer-Dewar J."/>
            <person name="Goldberg J."/>
            <person name="Griggs A."/>
            <person name="Gujja S."/>
            <person name="Hansen M."/>
            <person name="Howarth C."/>
            <person name="Imamovic A."/>
            <person name="Ireland A."/>
            <person name="Larimer J."/>
            <person name="McCowan C."/>
            <person name="Murphy C."/>
            <person name="Pearson M."/>
            <person name="Poon T.W."/>
            <person name="Priest M."/>
            <person name="Roberts A."/>
            <person name="Saif S."/>
            <person name="Shea T."/>
            <person name="Sykes S."/>
            <person name="Wortman J."/>
            <person name="Nusbaum C."/>
            <person name="Birren B."/>
        </authorList>
    </citation>
    <scope>NUCLEOTIDE SEQUENCE [LARGE SCALE GENOMIC DNA]</scope>
    <source>
        <strain evidence="2">IAC_01/95</strain>
    </source>
</reference>
<dbReference type="Proteomes" id="UP000054532">
    <property type="component" value="Unassembled WGS sequence"/>
</dbReference>
<gene>
    <name evidence="2" type="ORF">L914_19701</name>
</gene>
<protein>
    <submittedName>
        <fullName evidence="2">Uncharacterized protein</fullName>
    </submittedName>
</protein>
<feature type="region of interest" description="Disordered" evidence="1">
    <location>
        <begin position="51"/>
        <end position="100"/>
    </location>
</feature>